<evidence type="ECO:0000256" key="1">
    <source>
        <dbReference type="ARBA" id="ARBA00004123"/>
    </source>
</evidence>
<dbReference type="GeneID" id="117361390"/>
<reference evidence="16" key="1">
    <citation type="submission" date="2025-08" db="UniProtKB">
        <authorList>
            <consortium name="RefSeq"/>
        </authorList>
    </citation>
    <scope>IDENTIFICATION</scope>
</reference>
<evidence type="ECO:0000256" key="13">
    <source>
        <dbReference type="SAM" id="MobiDB-lite"/>
    </source>
</evidence>
<evidence type="ECO:0000256" key="4">
    <source>
        <dbReference type="ARBA" id="ARBA00022475"/>
    </source>
</evidence>
<feature type="domain" description="Ciliogenesis-associated TTC17-interacting protein N-terminal" evidence="14">
    <location>
        <begin position="84"/>
        <end position="317"/>
    </location>
</feature>
<dbReference type="CTD" id="375307"/>
<dbReference type="GO" id="GO:0030041">
    <property type="term" value="P:actin filament polymerization"/>
    <property type="evidence" value="ECO:0007669"/>
    <property type="project" value="TreeGrafter"/>
</dbReference>
<dbReference type="GO" id="GO:0005856">
    <property type="term" value="C:cytoskeleton"/>
    <property type="evidence" value="ECO:0007669"/>
    <property type="project" value="UniProtKB-SubCell"/>
</dbReference>
<protein>
    <recommendedName>
        <fullName evidence="12">Ciliogenesis-associated TTC17-interacting protein</fullName>
    </recommendedName>
</protein>
<keyword evidence="9" id="KW-0539">Nucleus</keyword>
<dbReference type="SUPFAM" id="SSF47391">
    <property type="entry name" value="Dimerization-anchoring domain of cAMP-dependent PK regulatory subunit"/>
    <property type="match status" value="1"/>
</dbReference>
<evidence type="ECO:0000256" key="8">
    <source>
        <dbReference type="ARBA" id="ARBA00023212"/>
    </source>
</evidence>
<evidence type="ECO:0000256" key="3">
    <source>
        <dbReference type="ARBA" id="ARBA00004245"/>
    </source>
</evidence>
<evidence type="ECO:0000256" key="11">
    <source>
        <dbReference type="ARBA" id="ARBA00037938"/>
    </source>
</evidence>
<evidence type="ECO:0000256" key="6">
    <source>
        <dbReference type="ARBA" id="ARBA00022794"/>
    </source>
</evidence>
<proteinExistence type="inferred from homology"/>
<dbReference type="KEGG" id="gsh:117361390"/>
<evidence type="ECO:0000256" key="9">
    <source>
        <dbReference type="ARBA" id="ARBA00023242"/>
    </source>
</evidence>
<keyword evidence="6" id="KW-0970">Cilium biogenesis/degradation</keyword>
<dbReference type="GO" id="GO:0005886">
    <property type="term" value="C:plasma membrane"/>
    <property type="evidence" value="ECO:0007669"/>
    <property type="project" value="UniProtKB-SubCell"/>
</dbReference>
<dbReference type="CDD" id="cd22973">
    <property type="entry name" value="DD_CATIP"/>
    <property type="match status" value="1"/>
</dbReference>
<dbReference type="GO" id="GO:0044782">
    <property type="term" value="P:cilium organization"/>
    <property type="evidence" value="ECO:0007669"/>
    <property type="project" value="TreeGrafter"/>
</dbReference>
<evidence type="ECO:0000256" key="5">
    <source>
        <dbReference type="ARBA" id="ARBA00022490"/>
    </source>
</evidence>
<keyword evidence="5" id="KW-0963">Cytoplasm</keyword>
<organism evidence="15 16">
    <name type="scientific">Geotrypetes seraphini</name>
    <name type="common">Gaboon caecilian</name>
    <name type="synonym">Caecilia seraphini</name>
    <dbReference type="NCBI Taxonomy" id="260995"/>
    <lineage>
        <taxon>Eukaryota</taxon>
        <taxon>Metazoa</taxon>
        <taxon>Chordata</taxon>
        <taxon>Craniata</taxon>
        <taxon>Vertebrata</taxon>
        <taxon>Euteleostomi</taxon>
        <taxon>Amphibia</taxon>
        <taxon>Gymnophiona</taxon>
        <taxon>Geotrypetes</taxon>
    </lineage>
</organism>
<dbReference type="PANTHER" id="PTHR15505:SF3">
    <property type="entry name" value="CILIOGENESIS-ASSOCIATED TTC17-INTERACTING PROTEIN"/>
    <property type="match status" value="1"/>
</dbReference>
<evidence type="ECO:0000256" key="7">
    <source>
        <dbReference type="ARBA" id="ARBA00023136"/>
    </source>
</evidence>
<dbReference type="PANTHER" id="PTHR15505">
    <property type="entry name" value="RIIA DOMAIN-CONTAINING PROTEIN 1"/>
    <property type="match status" value="1"/>
</dbReference>
<gene>
    <name evidence="16" type="primary">CATIP</name>
</gene>
<dbReference type="OrthoDB" id="6334211at2759"/>
<keyword evidence="8" id="KW-0206">Cytoskeleton</keyword>
<comment type="subcellular location">
    <subcellularLocation>
        <location evidence="2">Cell membrane</location>
    </subcellularLocation>
    <subcellularLocation>
        <location evidence="3">Cytoplasm</location>
        <location evidence="3">Cytoskeleton</location>
    </subcellularLocation>
    <subcellularLocation>
        <location evidence="1">Nucleus</location>
    </subcellularLocation>
</comment>
<dbReference type="FunCoup" id="A0A6P8RIF8">
    <property type="interactions" value="348"/>
</dbReference>
<dbReference type="Proteomes" id="UP000515159">
    <property type="component" value="Chromosome 5"/>
</dbReference>
<evidence type="ECO:0000313" key="15">
    <source>
        <dbReference type="Proteomes" id="UP000515159"/>
    </source>
</evidence>
<name>A0A6P8RIF8_GEOSA</name>
<feature type="compositionally biased region" description="Basic and acidic residues" evidence="13">
    <location>
        <begin position="52"/>
        <end position="63"/>
    </location>
</feature>
<dbReference type="GO" id="GO:0005634">
    <property type="term" value="C:nucleus"/>
    <property type="evidence" value="ECO:0007669"/>
    <property type="project" value="UniProtKB-SubCell"/>
</dbReference>
<evidence type="ECO:0000256" key="12">
    <source>
        <dbReference type="ARBA" id="ARBA00039249"/>
    </source>
</evidence>
<evidence type="ECO:0000313" key="16">
    <source>
        <dbReference type="RefSeq" id="XP_033802531.1"/>
    </source>
</evidence>
<keyword evidence="4" id="KW-1003">Cell membrane</keyword>
<comment type="function">
    <text evidence="10">Plays a role in primary ciliogenesis by modulating actin polymerization.</text>
</comment>
<dbReference type="AlphaFoldDB" id="A0A6P8RIF8"/>
<dbReference type="InParanoid" id="A0A6P8RIF8"/>
<comment type="similarity">
    <text evidence="11">Belongs to the CATIP family.</text>
</comment>
<dbReference type="InterPro" id="IPR048777">
    <property type="entry name" value="CATIP_N"/>
</dbReference>
<keyword evidence="15" id="KW-1185">Reference proteome</keyword>
<evidence type="ECO:0000256" key="2">
    <source>
        <dbReference type="ARBA" id="ARBA00004236"/>
    </source>
</evidence>
<keyword evidence="7" id="KW-0472">Membrane</keyword>
<sequence>MADEVKQPLSEKASKDEAKQLSETASQSEVKQLSETDVHKESDLVSDDDEKPETMAEDSKTADEQVAGLEMTLTVPEPPKANEKAIEFLSSIGEDELLLTAFSETLGCFSDTKAQIGEFTILVQPAIYRGFEDCYLVHVTSHSTIDDIPCNSSIYAYVSKRFETLEQQRQEYIKMKEQFLEKKTHMVKQGDKLVVESFITEGKHFAPQLVKHHTTSYPWNTLEGFVSQASNFLILRILARRRAVPENMIFLVFDGEKNLCQSTYDELGFQMQTIGQDTIDVYGIERTIHSEVDLPISWQNYFLADGHLSSRFQVGSPISMKVLSMPVLVEKEEIDPKPKFGKQALNWEMDAQLSSQFLDWKEELSADHATYMRQHPEMRLLLSDFLQFLLLRKPDDVVTFAAEFFTPHSARRPAASSFRISNIKRRLHSYSLS</sequence>
<accession>A0A6P8RIF8</accession>
<dbReference type="InterPro" id="IPR047501">
    <property type="entry name" value="DD_CATIP"/>
</dbReference>
<dbReference type="RefSeq" id="XP_033802531.1">
    <property type="nucleotide sequence ID" value="XM_033946640.1"/>
</dbReference>
<dbReference type="Pfam" id="PF21772">
    <property type="entry name" value="CATIP_N"/>
    <property type="match status" value="1"/>
</dbReference>
<feature type="compositionally biased region" description="Polar residues" evidence="13">
    <location>
        <begin position="21"/>
        <end position="31"/>
    </location>
</feature>
<feature type="region of interest" description="Disordered" evidence="13">
    <location>
        <begin position="1"/>
        <end position="63"/>
    </location>
</feature>
<evidence type="ECO:0000259" key="14">
    <source>
        <dbReference type="Pfam" id="PF21772"/>
    </source>
</evidence>
<feature type="compositionally biased region" description="Basic and acidic residues" evidence="13">
    <location>
        <begin position="32"/>
        <end position="43"/>
    </location>
</feature>
<evidence type="ECO:0000256" key="10">
    <source>
        <dbReference type="ARBA" id="ARBA00037538"/>
    </source>
</evidence>